<dbReference type="Proteomes" id="UP001652583">
    <property type="component" value="Chromosome C1"/>
</dbReference>
<feature type="chain" id="PRO_5047319313" evidence="2">
    <location>
        <begin position="33"/>
        <end position="330"/>
    </location>
</feature>
<proteinExistence type="predicted"/>
<gene>
    <name evidence="4" type="primary">TEX51</name>
</gene>
<evidence type="ECO:0000313" key="3">
    <source>
        <dbReference type="Proteomes" id="UP001652583"/>
    </source>
</evidence>
<reference evidence="4" key="2">
    <citation type="submission" date="2025-08" db="UniProtKB">
        <authorList>
            <consortium name="RefSeq"/>
        </authorList>
    </citation>
    <scope>IDENTIFICATION</scope>
    <source>
        <tissue evidence="4">Blood</tissue>
    </source>
</reference>
<accession>A0ABM3NMB4</accession>
<dbReference type="GeneID" id="106966435"/>
<organism evidence="3 4">
    <name type="scientific">Acinonyx jubatus</name>
    <name type="common">Cheetah</name>
    <dbReference type="NCBI Taxonomy" id="32536"/>
    <lineage>
        <taxon>Eukaryota</taxon>
        <taxon>Metazoa</taxon>
        <taxon>Chordata</taxon>
        <taxon>Craniata</taxon>
        <taxon>Vertebrata</taxon>
        <taxon>Euteleostomi</taxon>
        <taxon>Mammalia</taxon>
        <taxon>Eutheria</taxon>
        <taxon>Laurasiatheria</taxon>
        <taxon>Carnivora</taxon>
        <taxon>Feliformia</taxon>
        <taxon>Felidae</taxon>
        <taxon>Felinae</taxon>
        <taxon>Acinonyx</taxon>
    </lineage>
</organism>
<reference evidence="3" key="1">
    <citation type="submission" date="2025-05" db="UniProtKB">
        <authorList>
            <consortium name="RefSeq"/>
        </authorList>
    </citation>
    <scope>NUCLEOTIDE SEQUENCE [LARGE SCALE GENOMIC DNA]</scope>
</reference>
<feature type="region of interest" description="Disordered" evidence="1">
    <location>
        <begin position="137"/>
        <end position="179"/>
    </location>
</feature>
<dbReference type="RefSeq" id="XP_053060576.1">
    <property type="nucleotide sequence ID" value="XM_053204601.1"/>
</dbReference>
<feature type="compositionally biased region" description="Basic and acidic residues" evidence="1">
    <location>
        <begin position="161"/>
        <end position="172"/>
    </location>
</feature>
<sequence>MELPGRVVRGQRRDPQKMLLLLLSCLLPAANGKSCLLCWPGLPALIDYDLQILWGIPGPPTELSQSLHTLFLKDHVFIEPWYLDQNRMEEAAAKLFNHIDEAIKKFRDNKPSLLEEIHIQQKVFTEKLDEISEELKEKGERWSWPPPTTQSFTSPGLWRAEPSHLPRTEKSRAQSAAPPACLPRSPLPCPHTGCLSTPPPSSLSCSHPNPSWLCLPPQHLSFSTISPSRAACNKSCDLRSTLEVMNCANCKTHFLTCKDPTLCAGQWQQAILPPACPHSIPDRCCLCLDCLPPLPSPELFFHSILTRDDSTCWNFLMSYVQLQSHRATCF</sequence>
<feature type="signal peptide" evidence="2">
    <location>
        <begin position="1"/>
        <end position="32"/>
    </location>
</feature>
<evidence type="ECO:0000256" key="2">
    <source>
        <dbReference type="SAM" id="SignalP"/>
    </source>
</evidence>
<evidence type="ECO:0000256" key="1">
    <source>
        <dbReference type="SAM" id="MobiDB-lite"/>
    </source>
</evidence>
<keyword evidence="3" id="KW-1185">Reference proteome</keyword>
<evidence type="ECO:0000313" key="4">
    <source>
        <dbReference type="RefSeq" id="XP_053060576.1"/>
    </source>
</evidence>
<protein>
    <submittedName>
        <fullName evidence="4">Testis-expressed protein 51 isoform X1</fullName>
    </submittedName>
</protein>
<name>A0ABM3NMB4_ACIJB</name>
<keyword evidence="2" id="KW-0732">Signal</keyword>